<dbReference type="GO" id="GO:0022625">
    <property type="term" value="C:cytosolic large ribosomal subunit"/>
    <property type="evidence" value="ECO:0000318"/>
    <property type="project" value="GO_Central"/>
</dbReference>
<evidence type="ECO:0000256" key="3">
    <source>
        <dbReference type="ARBA" id="ARBA00023274"/>
    </source>
</evidence>
<feature type="region of interest" description="Disordered" evidence="4">
    <location>
        <begin position="60"/>
        <end position="153"/>
    </location>
</feature>
<evidence type="ECO:0000256" key="4">
    <source>
        <dbReference type="SAM" id="MobiDB-lite"/>
    </source>
</evidence>
<dbReference type="GO" id="GO:0003735">
    <property type="term" value="F:structural constituent of ribosome"/>
    <property type="evidence" value="ECO:0000318"/>
    <property type="project" value="GO_Central"/>
</dbReference>
<dbReference type="AlphaFoldDB" id="A9V5B7"/>
<evidence type="ECO:0000259" key="5">
    <source>
        <dbReference type="Pfam" id="PF01246"/>
    </source>
</evidence>
<evidence type="ECO:0000256" key="1">
    <source>
        <dbReference type="ARBA" id="ARBA00005647"/>
    </source>
</evidence>
<feature type="domain" description="Large ribosomal subunit protein eL24-related N-terminal" evidence="5">
    <location>
        <begin position="1"/>
        <end position="66"/>
    </location>
</feature>
<dbReference type="Gene3D" id="2.30.170.20">
    <property type="entry name" value="Ribosomal protein L24e"/>
    <property type="match status" value="1"/>
</dbReference>
<dbReference type="InterPro" id="IPR038630">
    <property type="entry name" value="L24e/L24_sf"/>
</dbReference>
<dbReference type="RefSeq" id="XP_001747865.1">
    <property type="nucleotide sequence ID" value="XM_001747813.1"/>
</dbReference>
<dbReference type="Pfam" id="PF01246">
    <property type="entry name" value="Ribosomal_L24e"/>
    <property type="match status" value="1"/>
</dbReference>
<dbReference type="KEGG" id="mbr:MONBRDRAFT_33426"/>
<dbReference type="Gene3D" id="6.10.250.1270">
    <property type="match status" value="1"/>
</dbReference>
<gene>
    <name evidence="6" type="ORF">MONBRDRAFT_33426</name>
</gene>
<feature type="compositionally biased region" description="Basic and acidic residues" evidence="4">
    <location>
        <begin position="86"/>
        <end position="102"/>
    </location>
</feature>
<keyword evidence="3" id="KW-0687">Ribonucleoprotein</keyword>
<protein>
    <recommendedName>
        <fullName evidence="5">Large ribosomal subunit protein eL24-related N-terminal domain-containing protein</fullName>
    </recommendedName>
</protein>
<dbReference type="CDD" id="cd00472">
    <property type="entry name" value="Ribosomal_L24e_L24"/>
    <property type="match status" value="1"/>
</dbReference>
<dbReference type="InterPro" id="IPR000988">
    <property type="entry name" value="Ribosomal_eL24-rel_N"/>
</dbReference>
<dbReference type="eggNOG" id="KOG1722">
    <property type="taxonomic scope" value="Eukaryota"/>
</dbReference>
<keyword evidence="7" id="KW-1185">Reference proteome</keyword>
<accession>A9V5B7</accession>
<dbReference type="Proteomes" id="UP000001357">
    <property type="component" value="Unassembled WGS sequence"/>
</dbReference>
<dbReference type="FunFam" id="2.30.170.20:FF:000002">
    <property type="entry name" value="60S ribosomal protein L24"/>
    <property type="match status" value="1"/>
</dbReference>
<evidence type="ECO:0000313" key="6">
    <source>
        <dbReference type="EMBL" id="EDQ87252.1"/>
    </source>
</evidence>
<dbReference type="PANTHER" id="PTHR10792">
    <property type="entry name" value="60S RIBOSOMAL PROTEIN L24"/>
    <property type="match status" value="1"/>
</dbReference>
<reference evidence="6 7" key="1">
    <citation type="journal article" date="2008" name="Nature">
        <title>The genome of the choanoflagellate Monosiga brevicollis and the origin of metazoans.</title>
        <authorList>
            <consortium name="JGI Sequencing"/>
            <person name="King N."/>
            <person name="Westbrook M.J."/>
            <person name="Young S.L."/>
            <person name="Kuo A."/>
            <person name="Abedin M."/>
            <person name="Chapman J."/>
            <person name="Fairclough S."/>
            <person name="Hellsten U."/>
            <person name="Isogai Y."/>
            <person name="Letunic I."/>
            <person name="Marr M."/>
            <person name="Pincus D."/>
            <person name="Putnam N."/>
            <person name="Rokas A."/>
            <person name="Wright K.J."/>
            <person name="Zuzow R."/>
            <person name="Dirks W."/>
            <person name="Good M."/>
            <person name="Goodstein D."/>
            <person name="Lemons D."/>
            <person name="Li W."/>
            <person name="Lyons J.B."/>
            <person name="Morris A."/>
            <person name="Nichols S."/>
            <person name="Richter D.J."/>
            <person name="Salamov A."/>
            <person name="Bork P."/>
            <person name="Lim W.A."/>
            <person name="Manning G."/>
            <person name="Miller W.T."/>
            <person name="McGinnis W."/>
            <person name="Shapiro H."/>
            <person name="Tjian R."/>
            <person name="Grigoriev I.V."/>
            <person name="Rokhsar D."/>
        </authorList>
    </citation>
    <scope>NUCLEOTIDE SEQUENCE [LARGE SCALE GENOMIC DNA]</scope>
    <source>
        <strain evidence="7">MX1 / ATCC 50154</strain>
    </source>
</reference>
<dbReference type="EMBL" id="CH991560">
    <property type="protein sequence ID" value="EDQ87252.1"/>
    <property type="molecule type" value="Genomic_DNA"/>
</dbReference>
<dbReference type="FunCoup" id="A9V5B7">
    <property type="interactions" value="1162"/>
</dbReference>
<dbReference type="SUPFAM" id="SSF57716">
    <property type="entry name" value="Glucocorticoid receptor-like (DNA-binding domain)"/>
    <property type="match status" value="1"/>
</dbReference>
<dbReference type="GO" id="GO:0003729">
    <property type="term" value="F:mRNA binding"/>
    <property type="evidence" value="ECO:0000318"/>
    <property type="project" value="GO_Central"/>
</dbReference>
<evidence type="ECO:0000313" key="7">
    <source>
        <dbReference type="Proteomes" id="UP000001357"/>
    </source>
</evidence>
<name>A9V5B7_MONBE</name>
<feature type="compositionally biased region" description="Basic residues" evidence="4">
    <location>
        <begin position="118"/>
        <end position="128"/>
    </location>
</feature>
<keyword evidence="2" id="KW-0689">Ribosomal protein</keyword>
<comment type="similarity">
    <text evidence="1">Belongs to the eukaryotic ribosomal protein eL24 family.</text>
</comment>
<dbReference type="GeneID" id="5893182"/>
<dbReference type="GO" id="GO:0002181">
    <property type="term" value="P:cytoplasmic translation"/>
    <property type="evidence" value="ECO:0000318"/>
    <property type="project" value="GO_Central"/>
</dbReference>
<dbReference type="PANTHER" id="PTHR10792:SF1">
    <property type="entry name" value="RIBOSOMAL PROTEIN L24"/>
    <property type="match status" value="1"/>
</dbReference>
<proteinExistence type="inferred from homology"/>
<dbReference type="InParanoid" id="A9V5B7"/>
<feature type="compositionally biased region" description="Basic residues" evidence="4">
    <location>
        <begin position="143"/>
        <end position="153"/>
    </location>
</feature>
<dbReference type="InterPro" id="IPR056366">
    <property type="entry name" value="Ribosomal_eL24"/>
</dbReference>
<dbReference type="OMA" id="PGHGKKM"/>
<sequence>MKLELCSFSSYKIHAGHGRRLVRVDGKTFYFLGSKVESLFLQRKNPRKIAWTVLYRRKHRKGLSEETTKRRTRRTQKFQRAIEGVSEEKLRELRQQKPEVRAAARQQAARAAKEKKQTQKKVATKKPKANAQAVASFKAVKNVPKKLNRSTGR</sequence>
<dbReference type="STRING" id="81824.A9V5B7"/>
<evidence type="ECO:0000256" key="2">
    <source>
        <dbReference type="ARBA" id="ARBA00022980"/>
    </source>
</evidence>
<organism evidence="6 7">
    <name type="scientific">Monosiga brevicollis</name>
    <name type="common">Choanoflagellate</name>
    <dbReference type="NCBI Taxonomy" id="81824"/>
    <lineage>
        <taxon>Eukaryota</taxon>
        <taxon>Choanoflagellata</taxon>
        <taxon>Craspedida</taxon>
        <taxon>Salpingoecidae</taxon>
        <taxon>Monosiga</taxon>
    </lineage>
</organism>